<dbReference type="InterPro" id="IPR021625">
    <property type="entry name" value="PI31_Prot_N"/>
</dbReference>
<comment type="caution">
    <text evidence="14">The sequence shown here is derived from an EMBL/GenBank/DDBJ whole genome shotgun (WGS) entry which is preliminary data.</text>
</comment>
<feature type="compositionally biased region" description="Basic and acidic residues" evidence="11">
    <location>
        <begin position="150"/>
        <end position="159"/>
    </location>
</feature>
<dbReference type="Gene3D" id="3.40.1000.30">
    <property type="match status" value="1"/>
</dbReference>
<feature type="region of interest" description="Disordered" evidence="11">
    <location>
        <begin position="363"/>
        <end position="387"/>
    </location>
</feature>
<accession>A0AA38LJN9</accession>
<evidence type="ECO:0000313" key="14">
    <source>
        <dbReference type="EMBL" id="KAH9323557.1"/>
    </source>
</evidence>
<evidence type="ECO:0000256" key="9">
    <source>
        <dbReference type="ARBA" id="ARBA00022990"/>
    </source>
</evidence>
<name>A0AA38LJN9_TAXCH</name>
<dbReference type="Pfam" id="PF11566">
    <property type="entry name" value="PI31_Prot_N"/>
    <property type="match status" value="1"/>
</dbReference>
<proteinExistence type="inferred from homology"/>
<organism evidence="14 15">
    <name type="scientific">Taxus chinensis</name>
    <name type="common">Chinese yew</name>
    <name type="synonym">Taxus wallichiana var. chinensis</name>
    <dbReference type="NCBI Taxonomy" id="29808"/>
    <lineage>
        <taxon>Eukaryota</taxon>
        <taxon>Viridiplantae</taxon>
        <taxon>Streptophyta</taxon>
        <taxon>Embryophyta</taxon>
        <taxon>Tracheophyta</taxon>
        <taxon>Spermatophyta</taxon>
        <taxon>Pinopsida</taxon>
        <taxon>Pinidae</taxon>
        <taxon>Conifers II</taxon>
        <taxon>Cupressales</taxon>
        <taxon>Taxaceae</taxon>
        <taxon>Taxus</taxon>
    </lineage>
</organism>
<feature type="domain" description="PI31 proteasome regulator N-terminal" evidence="13">
    <location>
        <begin position="13"/>
        <end position="158"/>
    </location>
</feature>
<dbReference type="InterPro" id="IPR013886">
    <property type="entry name" value="PI31_Prot_C"/>
</dbReference>
<dbReference type="EMBL" id="JAHRHJ020000003">
    <property type="protein sequence ID" value="KAH9323557.1"/>
    <property type="molecule type" value="Genomic_DNA"/>
</dbReference>
<keyword evidence="6" id="KW-0597">Phosphoprotein</keyword>
<evidence type="ECO:0000256" key="11">
    <source>
        <dbReference type="SAM" id="MobiDB-lite"/>
    </source>
</evidence>
<feature type="compositionally biased region" description="Low complexity" evidence="11">
    <location>
        <begin position="161"/>
        <end position="171"/>
    </location>
</feature>
<dbReference type="Gene3D" id="3.10.10.10">
    <property type="entry name" value="HIV Type 1 Reverse Transcriptase, subunit A, domain 1"/>
    <property type="match status" value="1"/>
</dbReference>
<evidence type="ECO:0008006" key="16">
    <source>
        <dbReference type="Google" id="ProtNLM"/>
    </source>
</evidence>
<dbReference type="Proteomes" id="UP000824469">
    <property type="component" value="Unassembled WGS sequence"/>
</dbReference>
<dbReference type="GO" id="GO:0004866">
    <property type="term" value="F:endopeptidase inhibitor activity"/>
    <property type="evidence" value="ECO:0007669"/>
    <property type="project" value="InterPro"/>
</dbReference>
<feature type="compositionally biased region" description="Basic and acidic residues" evidence="11">
    <location>
        <begin position="373"/>
        <end position="385"/>
    </location>
</feature>
<keyword evidence="4" id="KW-0488">Methylation</keyword>
<feature type="region of interest" description="Disordered" evidence="11">
    <location>
        <begin position="150"/>
        <end position="190"/>
    </location>
</feature>
<evidence type="ECO:0000259" key="12">
    <source>
        <dbReference type="Pfam" id="PF08577"/>
    </source>
</evidence>
<dbReference type="GO" id="GO:0005783">
    <property type="term" value="C:endoplasmic reticulum"/>
    <property type="evidence" value="ECO:0007669"/>
    <property type="project" value="UniProtKB-SubCell"/>
</dbReference>
<dbReference type="InterPro" id="IPR045128">
    <property type="entry name" value="PI31-like"/>
</dbReference>
<reference evidence="14 15" key="1">
    <citation type="journal article" date="2021" name="Nat. Plants">
        <title>The Taxus genome provides insights into paclitaxel biosynthesis.</title>
        <authorList>
            <person name="Xiong X."/>
            <person name="Gou J."/>
            <person name="Liao Q."/>
            <person name="Li Y."/>
            <person name="Zhou Q."/>
            <person name="Bi G."/>
            <person name="Li C."/>
            <person name="Du R."/>
            <person name="Wang X."/>
            <person name="Sun T."/>
            <person name="Guo L."/>
            <person name="Liang H."/>
            <person name="Lu P."/>
            <person name="Wu Y."/>
            <person name="Zhang Z."/>
            <person name="Ro D.K."/>
            <person name="Shang Y."/>
            <person name="Huang S."/>
            <person name="Yan J."/>
        </authorList>
    </citation>
    <scope>NUCLEOTIDE SEQUENCE [LARGE SCALE GENOMIC DNA]</scope>
    <source>
        <strain evidence="14">Ta-2019</strain>
    </source>
</reference>
<keyword evidence="15" id="KW-1185">Reference proteome</keyword>
<dbReference type="PANTHER" id="PTHR13266:SF1">
    <property type="entry name" value="PROTEASOME INHIBITOR PI31 SUBUNIT"/>
    <property type="match status" value="1"/>
</dbReference>
<evidence type="ECO:0000256" key="3">
    <source>
        <dbReference type="ARBA" id="ARBA00006405"/>
    </source>
</evidence>
<comment type="similarity">
    <text evidence="3">Belongs to the proteasome inhibitor PI31 family.</text>
</comment>
<evidence type="ECO:0000256" key="4">
    <source>
        <dbReference type="ARBA" id="ARBA00022481"/>
    </source>
</evidence>
<evidence type="ECO:0000313" key="15">
    <source>
        <dbReference type="Proteomes" id="UP000824469"/>
    </source>
</evidence>
<sequence length="632" mass="69145">MADSVLAVIRASRPRFRNKHDKVAFAVHAAFLAAGYSLTATGSQAAAAASSGDEEVGIEGWNEMEDAYAFSYTKSDKGENKYVIVKCLVMGDMLTVDAAPINAKDNPEPLNFEMNVNEYTDDSASSNNYGEQYKNFSALVERINSTIISKLEDSPKKENASGSSKSSVTSSGGQGANESHPGLRVPAYQPDSSGLIYPSIPPIGGSDLFPGPGAGIYPHRSGGGMGGGMLLGPNDPGWGNIGIGGDEGPLFPGEVRGVPPGAVPPGARFDPFGPPGVPGFEPNRFSRGLLYEEKMLEDPTSRVPEGTMASCHQAPQYIKGHRMMFVMGYSGFGCNINAQVQLEPIPIPHFKFDKHGLGIRPHNALPSKSDATSYEREDVSSHSDSDADSQCSLYEDLASTNLFPNLLVLTLSESIPLDKWILSQLGDHKKGFVIQLDTYAYFREETEMCGWLNKKAVNKGTTTSEKFGKKDKQKSHSDKLFDKLVDKQNEESKDEVIYPFKDDHELPQEVDLTLPLDPTWMEDASKMLVEETINVNIGLEEQPRIIKLGASLSAQEQKIFVEILKEYADIFAWTYADMPGLDPELVVHNLIVHPDAKPVKQKLRKMHPKVALLVKEELEKLLAADFIKPIDY</sequence>
<keyword evidence="9" id="KW-0007">Acetylation</keyword>
<dbReference type="PANTHER" id="PTHR13266">
    <property type="entry name" value="PROTEASOME INHIBITOR"/>
    <property type="match status" value="1"/>
</dbReference>
<dbReference type="GO" id="GO:0000502">
    <property type="term" value="C:proteasome complex"/>
    <property type="evidence" value="ECO:0007669"/>
    <property type="project" value="UniProtKB-KW"/>
</dbReference>
<keyword evidence="5" id="KW-0963">Cytoplasm</keyword>
<gene>
    <name evidence="14" type="ORF">KI387_018196</name>
</gene>
<evidence type="ECO:0000256" key="5">
    <source>
        <dbReference type="ARBA" id="ARBA00022490"/>
    </source>
</evidence>
<evidence type="ECO:0000256" key="1">
    <source>
        <dbReference type="ARBA" id="ARBA00004240"/>
    </source>
</evidence>
<protein>
    <recommendedName>
        <fullName evidence="16">Proteasome inhibitor PI31 subunit</fullName>
    </recommendedName>
</protein>
<comment type="subcellular location">
    <subcellularLocation>
        <location evidence="2">Cytoplasm</location>
    </subcellularLocation>
    <subcellularLocation>
        <location evidence="1">Endoplasmic reticulum</location>
    </subcellularLocation>
</comment>
<feature type="domain" description="PI31 proteasome regulator C-terminal" evidence="12">
    <location>
        <begin position="203"/>
        <end position="274"/>
    </location>
</feature>
<evidence type="ECO:0000256" key="10">
    <source>
        <dbReference type="ARBA" id="ARBA00024805"/>
    </source>
</evidence>
<dbReference type="GO" id="GO:0043161">
    <property type="term" value="P:proteasome-mediated ubiquitin-dependent protein catabolic process"/>
    <property type="evidence" value="ECO:0007669"/>
    <property type="project" value="InterPro"/>
</dbReference>
<evidence type="ECO:0000259" key="13">
    <source>
        <dbReference type="Pfam" id="PF11566"/>
    </source>
</evidence>
<evidence type="ECO:0000256" key="6">
    <source>
        <dbReference type="ARBA" id="ARBA00022553"/>
    </source>
</evidence>
<comment type="function">
    <text evidence="10">Plays an important role in control of proteasome function. Inhibits the hydrolysis of protein and peptide substrates by the 20S proteasome. Also inhibits the activation of the proteasome by the proteasome regulatory proteins PA700 and PA28.</text>
</comment>
<evidence type="ECO:0000256" key="7">
    <source>
        <dbReference type="ARBA" id="ARBA00022824"/>
    </source>
</evidence>
<evidence type="ECO:0000256" key="8">
    <source>
        <dbReference type="ARBA" id="ARBA00022942"/>
    </source>
</evidence>
<dbReference type="AlphaFoldDB" id="A0AA38LJN9"/>
<dbReference type="Pfam" id="PF08577">
    <property type="entry name" value="PI31_Prot_C"/>
    <property type="match status" value="1"/>
</dbReference>
<keyword evidence="8" id="KW-0647">Proteasome</keyword>
<keyword evidence="7" id="KW-0256">Endoplasmic reticulum</keyword>
<evidence type="ECO:0000256" key="2">
    <source>
        <dbReference type="ARBA" id="ARBA00004496"/>
    </source>
</evidence>
<dbReference type="GO" id="GO:0070628">
    <property type="term" value="F:proteasome binding"/>
    <property type="evidence" value="ECO:0007669"/>
    <property type="project" value="InterPro"/>
</dbReference>